<reference evidence="1" key="1">
    <citation type="submission" date="2021-03" db="EMBL/GenBank/DDBJ databases">
        <authorList>
            <person name="Tran Van P."/>
        </authorList>
    </citation>
    <scope>NUCLEOTIDE SEQUENCE</scope>
</reference>
<name>A0ABN7PKU9_TIMPD</name>
<comment type="caution">
    <text evidence="1">The sequence shown here is derived from an EMBL/GenBank/DDBJ whole genome shotgun (WGS) entry which is preliminary data.</text>
</comment>
<sequence>MEDSITHISENKAIDTRQSSEVVVKDNFKLKSEIELFFQDYGNDTIKSEVKDDLETDDCSLLFKHGTEVVIISLDHILSL</sequence>
<evidence type="ECO:0000313" key="1">
    <source>
        <dbReference type="EMBL" id="CAG2067745.1"/>
    </source>
</evidence>
<protein>
    <submittedName>
        <fullName evidence="1">Uncharacterized protein</fullName>
    </submittedName>
</protein>
<gene>
    <name evidence="1" type="ORF">TPAB3V08_LOCUS14688</name>
</gene>
<dbReference type="EMBL" id="CAJPIN010074421">
    <property type="protein sequence ID" value="CAG2067745.1"/>
    <property type="molecule type" value="Genomic_DNA"/>
</dbReference>
<proteinExistence type="predicted"/>
<evidence type="ECO:0000313" key="2">
    <source>
        <dbReference type="Proteomes" id="UP001153148"/>
    </source>
</evidence>
<dbReference type="Proteomes" id="UP001153148">
    <property type="component" value="Unassembled WGS sequence"/>
</dbReference>
<keyword evidence="2" id="KW-1185">Reference proteome</keyword>
<organism evidence="1 2">
    <name type="scientific">Timema podura</name>
    <name type="common">Walking stick</name>
    <dbReference type="NCBI Taxonomy" id="61482"/>
    <lineage>
        <taxon>Eukaryota</taxon>
        <taxon>Metazoa</taxon>
        <taxon>Ecdysozoa</taxon>
        <taxon>Arthropoda</taxon>
        <taxon>Hexapoda</taxon>
        <taxon>Insecta</taxon>
        <taxon>Pterygota</taxon>
        <taxon>Neoptera</taxon>
        <taxon>Polyneoptera</taxon>
        <taxon>Phasmatodea</taxon>
        <taxon>Timematodea</taxon>
        <taxon>Timematoidea</taxon>
        <taxon>Timematidae</taxon>
        <taxon>Timema</taxon>
    </lineage>
</organism>
<accession>A0ABN7PKU9</accession>